<dbReference type="Proteomes" id="UP000600307">
    <property type="component" value="Unassembled WGS sequence"/>
</dbReference>
<evidence type="ECO:0000313" key="2">
    <source>
        <dbReference type="Proteomes" id="UP000600307"/>
    </source>
</evidence>
<accession>A0ABS0DT17</accession>
<dbReference type="EMBL" id="JADOBH010000003">
    <property type="protein sequence ID" value="MBF7957020.1"/>
    <property type="molecule type" value="Genomic_DNA"/>
</dbReference>
<dbReference type="RefSeq" id="WP_119825552.1">
    <property type="nucleotide sequence ID" value="NZ_JADOBH010000003.1"/>
</dbReference>
<organism evidence="1 2">
    <name type="scientific">Rahnella victoriana</name>
    <dbReference type="NCBI Taxonomy" id="1510570"/>
    <lineage>
        <taxon>Bacteria</taxon>
        <taxon>Pseudomonadati</taxon>
        <taxon>Pseudomonadota</taxon>
        <taxon>Gammaproteobacteria</taxon>
        <taxon>Enterobacterales</taxon>
        <taxon>Yersiniaceae</taxon>
        <taxon>Rahnella</taxon>
    </lineage>
</organism>
<keyword evidence="2" id="KW-1185">Reference proteome</keyword>
<protein>
    <submittedName>
        <fullName evidence="1">Uncharacterized protein</fullName>
    </submittedName>
</protein>
<gene>
    <name evidence="1" type="ORF">IV431_15810</name>
</gene>
<proteinExistence type="predicted"/>
<evidence type="ECO:0000313" key="1">
    <source>
        <dbReference type="EMBL" id="MBF7957020.1"/>
    </source>
</evidence>
<reference evidence="1 2" key="1">
    <citation type="submission" date="2020-11" db="EMBL/GenBank/DDBJ databases">
        <title>Taxonomic investigation of Rahnella spp.</title>
        <authorList>
            <person name="Lee S.D."/>
        </authorList>
    </citation>
    <scope>NUCLEOTIDE SEQUENCE [LARGE SCALE GENOMIC DNA]</scope>
    <source>
        <strain evidence="1 2">SAP-10</strain>
    </source>
</reference>
<name>A0ABS0DT17_9GAMM</name>
<sequence>MNPTFSHDHRLEMHLNNGMFNGKPLYIHYTSADTFPKIIASRCFMARPNYERRGSAAKSGIYLVRGMHAFNAKRAFTQLFLGEPKYRDSARYCFLFTFNNDPHLTGNLISAGSTVEELIHPGNLSFSKINIIYQGKNPFL</sequence>
<comment type="caution">
    <text evidence="1">The sequence shown here is derived from an EMBL/GenBank/DDBJ whole genome shotgun (WGS) entry which is preliminary data.</text>
</comment>